<proteinExistence type="predicted"/>
<evidence type="ECO:0000313" key="3">
    <source>
        <dbReference type="Proteomes" id="UP001059950"/>
    </source>
</evidence>
<organism evidence="2 3">
    <name type="scientific">Amphritea atlantica</name>
    <dbReference type="NCBI Taxonomy" id="355243"/>
    <lineage>
        <taxon>Bacteria</taxon>
        <taxon>Pseudomonadati</taxon>
        <taxon>Pseudomonadota</taxon>
        <taxon>Gammaproteobacteria</taxon>
        <taxon>Oceanospirillales</taxon>
        <taxon>Oceanospirillaceae</taxon>
        <taxon>Amphritea</taxon>
    </lineage>
</organism>
<accession>A0ABY5GZ43</accession>
<dbReference type="PROSITE" id="PS51257">
    <property type="entry name" value="PROKAR_LIPOPROTEIN"/>
    <property type="match status" value="1"/>
</dbReference>
<feature type="domain" description="Transferrin-binding protein B C-lobe/N-lobe beta-barrel" evidence="1">
    <location>
        <begin position="175"/>
        <end position="302"/>
    </location>
</feature>
<protein>
    <submittedName>
        <fullName evidence="2">Transferrin-binding protein-like solute binding protein</fullName>
    </submittedName>
</protein>
<gene>
    <name evidence="2" type="ORF">KDX31_08560</name>
</gene>
<dbReference type="EMBL" id="CP073344">
    <property type="protein sequence ID" value="UTW05034.1"/>
    <property type="molecule type" value="Genomic_DNA"/>
</dbReference>
<dbReference type="Proteomes" id="UP001059950">
    <property type="component" value="Chromosome"/>
</dbReference>
<dbReference type="SUPFAM" id="SSF56925">
    <property type="entry name" value="OMPA-like"/>
    <property type="match status" value="1"/>
</dbReference>
<dbReference type="Pfam" id="PF01298">
    <property type="entry name" value="TbpB_B_D"/>
    <property type="match status" value="1"/>
</dbReference>
<dbReference type="InterPro" id="IPR011250">
    <property type="entry name" value="OMP/PagP_B-barrel"/>
</dbReference>
<dbReference type="InterPro" id="IPR001677">
    <property type="entry name" value="TbpB_B_D"/>
</dbReference>
<keyword evidence="3" id="KW-1185">Reference proteome</keyword>
<evidence type="ECO:0000259" key="1">
    <source>
        <dbReference type="Pfam" id="PF01298"/>
    </source>
</evidence>
<dbReference type="Gene3D" id="2.40.160.90">
    <property type="match status" value="1"/>
</dbReference>
<sequence>MKKIFKLVSISMISTSMLLTGCGGGSASVRSTSFSSFSAINPPEAIAFAGMTREADYSAPAPAFLVTSVNDLGVSQTSSATLTYGSSGSLDKITINTPNSTVTWNTADGDTIDTFSGVIIGAENSAGTNVGIAIDPTGIPGWDYQTFGVWITGLDTGSGRVGTMSIGSPTAGSAIPETGTPTFTGLSTGVYVDSSGEGYMAIGELTVLADFSNRSLAFATRNTEKISLNSDISSAADNLDMIGTLRYSAGVNSFSGPVSATGLTGTAEGRFYGPSAQELGGVFSLSADSGIESYIGGYGATQ</sequence>
<evidence type="ECO:0000313" key="2">
    <source>
        <dbReference type="EMBL" id="UTW05034.1"/>
    </source>
</evidence>
<reference evidence="2" key="1">
    <citation type="submission" date="2021-04" db="EMBL/GenBank/DDBJ databases">
        <title>Oceanospirillales bacteria with DddD are important DMSP degraders in coastal seawater.</title>
        <authorList>
            <person name="Liu J."/>
        </authorList>
    </citation>
    <scope>NUCLEOTIDE SEQUENCE</scope>
    <source>
        <strain evidence="2">GY6</strain>
    </source>
</reference>
<name>A0ABY5GZ43_9GAMM</name>